<feature type="compositionally biased region" description="Polar residues" evidence="5">
    <location>
        <begin position="469"/>
        <end position="481"/>
    </location>
</feature>
<dbReference type="SUPFAM" id="SSF50784">
    <property type="entry name" value="Transcription factor IIA (TFIIA), beta-barrel domain"/>
    <property type="match status" value="1"/>
</dbReference>
<evidence type="ECO:0000256" key="3">
    <source>
        <dbReference type="ARBA" id="ARBA00023163"/>
    </source>
</evidence>
<evidence type="ECO:0000256" key="1">
    <source>
        <dbReference type="ARBA" id="ARBA00004123"/>
    </source>
</evidence>
<dbReference type="EMBL" id="JTDF01021249">
    <property type="protein sequence ID" value="KAF8562090.1"/>
    <property type="molecule type" value="Genomic_DNA"/>
</dbReference>
<feature type="region of interest" description="Disordered" evidence="5">
    <location>
        <begin position="255"/>
        <end position="416"/>
    </location>
</feature>
<dbReference type="FunFam" id="2.30.18.10:FF:000002">
    <property type="entry name" value="Transcription initiation factor IIA subunit 1"/>
    <property type="match status" value="1"/>
</dbReference>
<keyword evidence="7" id="KW-1185">Reference proteome</keyword>
<evidence type="ECO:0000256" key="4">
    <source>
        <dbReference type="ARBA" id="ARBA00023242"/>
    </source>
</evidence>
<evidence type="ECO:0008006" key="8">
    <source>
        <dbReference type="Google" id="ProtNLM"/>
    </source>
</evidence>
<dbReference type="Gene3D" id="1.10.287.100">
    <property type="match status" value="1"/>
</dbReference>
<feature type="compositionally biased region" description="Polar residues" evidence="5">
    <location>
        <begin position="272"/>
        <end position="290"/>
    </location>
</feature>
<feature type="compositionally biased region" description="Basic residues" evidence="5">
    <location>
        <begin position="449"/>
        <end position="462"/>
    </location>
</feature>
<protein>
    <recommendedName>
        <fullName evidence="8">Transcription initiation factor TFIIA large subunit</fullName>
    </recommendedName>
</protein>
<reference evidence="6 7" key="1">
    <citation type="submission" date="2019-07" db="EMBL/GenBank/DDBJ databases">
        <title>Annotation for the trematode Paragonimus westermani.</title>
        <authorList>
            <person name="Choi Y.-J."/>
        </authorList>
    </citation>
    <scope>NUCLEOTIDE SEQUENCE [LARGE SCALE GENOMIC DNA]</scope>
    <source>
        <strain evidence="6">180907_Pwestermani</strain>
    </source>
</reference>
<dbReference type="SUPFAM" id="SSF47396">
    <property type="entry name" value="Transcription factor IIA (TFIIA), alpha-helical domain"/>
    <property type="match status" value="1"/>
</dbReference>
<sequence length="579" mass="62513">MTDVSRFYHDVVDDVINGVKDEWVDEGLDLQVLDELKKLWTTKLSETHVFDPEPSTNSAAQYLSLIQRSHLQIRPSGAVSLGNTNISLPVRQLVSTGRVVVSSGGPGATIETAPHTMGSFTNIRPSIVRPVDQLSTQPGGLQLNHSQRLPQHTLVHAVPGVLTANTTGTTHIHAPHQQQPRAVVPAALQTGVAPQIAALPSGLTGHLVQIGQQTYLVPQSLVGIRQPGTSQLSISQIVGASGPTALTTDTANFHQTQVDGGQDSEDKFCDTPISNQPTPGVSIHQHSNRPGTDRSLDLEDEDEDDDDDDFVAATPGSVRSHYPHHRGMNTTDATNRDTPSGVTLLMSGPPTPMTPPSAASRTPFSTTPGWRRPAPPTAGRQPNTPGGRKRRRRSSFNAGDTDTEADDYDDVDDGYDVGEDVELMTNATMTPAGHGGELDEDEEDGAAGRRGRSPQRRPKRSGAPHTGPGESTPQQVPSPGSQLGDMPPELKEHSGGDHELPHGDEDEEEAEEDEEPLNSGDDVSDEEPEVLFESDNVVVCQYDKIHRSRNRWRFHLKDGIMAINGRDHVFQKAVGEAEW</sequence>
<dbReference type="OrthoDB" id="6275927at2759"/>
<dbReference type="CDD" id="cd07976">
    <property type="entry name" value="TFIIA_alpha_beta_like"/>
    <property type="match status" value="2"/>
</dbReference>
<dbReference type="Gene3D" id="2.30.18.10">
    <property type="entry name" value="Transcription factor IIA (TFIIA), beta-barrel domain"/>
    <property type="match status" value="1"/>
</dbReference>
<evidence type="ECO:0000313" key="6">
    <source>
        <dbReference type="EMBL" id="KAF8562090.1"/>
    </source>
</evidence>
<feature type="compositionally biased region" description="Acidic residues" evidence="5">
    <location>
        <begin position="298"/>
        <end position="310"/>
    </location>
</feature>
<keyword evidence="4" id="KW-0539">Nucleus</keyword>
<dbReference type="Proteomes" id="UP000699462">
    <property type="component" value="Unassembled WGS sequence"/>
</dbReference>
<dbReference type="InterPro" id="IPR004855">
    <property type="entry name" value="TFIIA_asu/bsu"/>
</dbReference>
<evidence type="ECO:0000313" key="7">
    <source>
        <dbReference type="Proteomes" id="UP000699462"/>
    </source>
</evidence>
<dbReference type="PANTHER" id="PTHR12694">
    <property type="entry name" value="TRANSCRIPTION INITIATION FACTOR IIA SUBUNIT 1"/>
    <property type="match status" value="1"/>
</dbReference>
<evidence type="ECO:0000256" key="5">
    <source>
        <dbReference type="SAM" id="MobiDB-lite"/>
    </source>
</evidence>
<feature type="compositionally biased region" description="Acidic residues" evidence="5">
    <location>
        <begin position="504"/>
        <end position="532"/>
    </location>
</feature>
<dbReference type="InterPro" id="IPR009088">
    <property type="entry name" value="TFIIA_b-brl"/>
</dbReference>
<evidence type="ECO:0000256" key="2">
    <source>
        <dbReference type="ARBA" id="ARBA00010059"/>
    </source>
</evidence>
<feature type="compositionally biased region" description="Acidic residues" evidence="5">
    <location>
        <begin position="401"/>
        <end position="416"/>
    </location>
</feature>
<comment type="similarity">
    <text evidence="2">Belongs to the TFIIA subunit 1 family.</text>
</comment>
<feature type="compositionally biased region" description="Basic and acidic residues" evidence="5">
    <location>
        <begin position="488"/>
        <end position="503"/>
    </location>
</feature>
<proteinExistence type="inferred from homology"/>
<dbReference type="GO" id="GO:0005672">
    <property type="term" value="C:transcription factor TFIIA complex"/>
    <property type="evidence" value="ECO:0007669"/>
    <property type="project" value="InterPro"/>
</dbReference>
<dbReference type="Pfam" id="PF03153">
    <property type="entry name" value="TFIIA"/>
    <property type="match status" value="2"/>
</dbReference>
<feature type="region of interest" description="Disordered" evidence="5">
    <location>
        <begin position="428"/>
        <end position="532"/>
    </location>
</feature>
<accession>A0A8T0D2J7</accession>
<dbReference type="SMART" id="SM01371">
    <property type="entry name" value="TFIIA"/>
    <property type="match status" value="1"/>
</dbReference>
<comment type="caution">
    <text evidence="6">The sequence shown here is derived from an EMBL/GenBank/DDBJ whole genome shotgun (WGS) entry which is preliminary data.</text>
</comment>
<gene>
    <name evidence="6" type="ORF">P879_04433</name>
</gene>
<dbReference type="AlphaFoldDB" id="A0A8T0D2J7"/>
<dbReference type="GO" id="GO:0006367">
    <property type="term" value="P:transcription initiation at RNA polymerase II promoter"/>
    <property type="evidence" value="ECO:0007669"/>
    <property type="project" value="InterPro"/>
</dbReference>
<comment type="subcellular location">
    <subcellularLocation>
        <location evidence="1">Nucleus</location>
    </subcellularLocation>
</comment>
<name>A0A8T0D2J7_9TREM</name>
<organism evidence="6 7">
    <name type="scientific">Paragonimus westermani</name>
    <dbReference type="NCBI Taxonomy" id="34504"/>
    <lineage>
        <taxon>Eukaryota</taxon>
        <taxon>Metazoa</taxon>
        <taxon>Spiralia</taxon>
        <taxon>Lophotrochozoa</taxon>
        <taxon>Platyhelminthes</taxon>
        <taxon>Trematoda</taxon>
        <taxon>Digenea</taxon>
        <taxon>Plagiorchiida</taxon>
        <taxon>Troglotremata</taxon>
        <taxon>Troglotrematidae</taxon>
        <taxon>Paragonimus</taxon>
    </lineage>
</organism>
<dbReference type="PANTHER" id="PTHR12694:SF8">
    <property type="entry name" value="TRANSCRIPTION INITIATION FACTOR IIA SUBUNIT 1"/>
    <property type="match status" value="1"/>
</dbReference>
<feature type="compositionally biased region" description="Polar residues" evidence="5">
    <location>
        <begin position="328"/>
        <end position="341"/>
    </location>
</feature>
<keyword evidence="3" id="KW-0804">Transcription</keyword>